<dbReference type="Proteomes" id="UP001597267">
    <property type="component" value="Unassembled WGS sequence"/>
</dbReference>
<proteinExistence type="predicted"/>
<dbReference type="InterPro" id="IPR051910">
    <property type="entry name" value="ComF/GntX_DNA_util-trans"/>
</dbReference>
<organism evidence="1 2">
    <name type="scientific">Agrilactobacillus yilanensis</name>
    <dbReference type="NCBI Taxonomy" id="2485997"/>
    <lineage>
        <taxon>Bacteria</taxon>
        <taxon>Bacillati</taxon>
        <taxon>Bacillota</taxon>
        <taxon>Bacilli</taxon>
        <taxon>Lactobacillales</taxon>
        <taxon>Lactobacillaceae</taxon>
        <taxon>Agrilactobacillus</taxon>
    </lineage>
</organism>
<keyword evidence="2" id="KW-1185">Reference proteome</keyword>
<evidence type="ECO:0000313" key="1">
    <source>
        <dbReference type="EMBL" id="MFD1672497.1"/>
    </source>
</evidence>
<protein>
    <submittedName>
        <fullName evidence="1">ComF family protein</fullName>
    </submittedName>
</protein>
<evidence type="ECO:0000313" key="2">
    <source>
        <dbReference type="Proteomes" id="UP001597267"/>
    </source>
</evidence>
<dbReference type="PANTHER" id="PTHR47505">
    <property type="entry name" value="DNA UTILIZATION PROTEIN YHGH"/>
    <property type="match status" value="1"/>
</dbReference>
<sequence>MTITEIFKFEKLVANRLCNTCAAKFDPIDLKNCCPCCQKQQIGQQICLECRDWQRLYPQIQLHHQALYYYNAEMKDYFQQFKGNGDYRLRQLFQKQLFEVLNKKHYDLYILIPSQTNHLKQRGFDPVAALYVPFLSVTDLLTKQVTAKAQAQKNRQERLATPQFFEFTGQYRKIHRAQNILCLDDIYMTGRTFFHARDCLYTAGFRGNIDTFSLVRS</sequence>
<name>A0ABW4J8F8_9LACO</name>
<dbReference type="RefSeq" id="WP_125712040.1">
    <property type="nucleotide sequence ID" value="NZ_JBHTOP010000026.1"/>
</dbReference>
<reference evidence="2" key="1">
    <citation type="journal article" date="2019" name="Int. J. Syst. Evol. Microbiol.">
        <title>The Global Catalogue of Microorganisms (GCM) 10K type strain sequencing project: providing services to taxonomists for standard genome sequencing and annotation.</title>
        <authorList>
            <consortium name="The Broad Institute Genomics Platform"/>
            <consortium name="The Broad Institute Genome Sequencing Center for Infectious Disease"/>
            <person name="Wu L."/>
            <person name="Ma J."/>
        </authorList>
    </citation>
    <scope>NUCLEOTIDE SEQUENCE [LARGE SCALE GENOMIC DNA]</scope>
    <source>
        <strain evidence="2">CCM 8896</strain>
    </source>
</reference>
<comment type="caution">
    <text evidence="1">The sequence shown here is derived from an EMBL/GenBank/DDBJ whole genome shotgun (WGS) entry which is preliminary data.</text>
</comment>
<dbReference type="SUPFAM" id="SSF53271">
    <property type="entry name" value="PRTase-like"/>
    <property type="match status" value="1"/>
</dbReference>
<dbReference type="EMBL" id="JBHTOP010000026">
    <property type="protein sequence ID" value="MFD1672497.1"/>
    <property type="molecule type" value="Genomic_DNA"/>
</dbReference>
<accession>A0ABW4J8F8</accession>
<gene>
    <name evidence="1" type="ORF">ACFQ5M_10330</name>
</gene>
<dbReference type="InterPro" id="IPR029057">
    <property type="entry name" value="PRTase-like"/>
</dbReference>
<dbReference type="PANTHER" id="PTHR47505:SF1">
    <property type="entry name" value="DNA UTILIZATION PROTEIN YHGH"/>
    <property type="match status" value="1"/>
</dbReference>